<organism evidence="7 8">
    <name type="scientific">Candidatus Enterocloster excrementigallinarum</name>
    <dbReference type="NCBI Taxonomy" id="2838558"/>
    <lineage>
        <taxon>Bacteria</taxon>
        <taxon>Bacillati</taxon>
        <taxon>Bacillota</taxon>
        <taxon>Clostridia</taxon>
        <taxon>Lachnospirales</taxon>
        <taxon>Lachnospiraceae</taxon>
        <taxon>Enterocloster</taxon>
    </lineage>
</organism>
<dbReference type="GO" id="GO:0005886">
    <property type="term" value="C:plasma membrane"/>
    <property type="evidence" value="ECO:0007669"/>
    <property type="project" value="UniProtKB-SubCell"/>
</dbReference>
<dbReference type="Pfam" id="PF02653">
    <property type="entry name" value="BPD_transp_2"/>
    <property type="match status" value="1"/>
</dbReference>
<feature type="transmembrane region" description="Helical" evidence="6">
    <location>
        <begin position="221"/>
        <end position="240"/>
    </location>
</feature>
<evidence type="ECO:0000256" key="1">
    <source>
        <dbReference type="ARBA" id="ARBA00004651"/>
    </source>
</evidence>
<dbReference type="EMBL" id="DWWB01000072">
    <property type="protein sequence ID" value="HJC67483.1"/>
    <property type="molecule type" value="Genomic_DNA"/>
</dbReference>
<reference evidence="7" key="2">
    <citation type="submission" date="2021-04" db="EMBL/GenBank/DDBJ databases">
        <authorList>
            <person name="Gilroy R."/>
        </authorList>
    </citation>
    <scope>NUCLEOTIDE SEQUENCE</scope>
    <source>
        <strain evidence="7">CHK198-12963</strain>
    </source>
</reference>
<keyword evidence="3 6" id="KW-0812">Transmembrane</keyword>
<protein>
    <submittedName>
        <fullName evidence="7">Branched-chain amino acid ABC transporter permease</fullName>
    </submittedName>
</protein>
<feature type="transmembrane region" description="Helical" evidence="6">
    <location>
        <begin position="195"/>
        <end position="215"/>
    </location>
</feature>
<feature type="transmembrane region" description="Helical" evidence="6">
    <location>
        <begin position="7"/>
        <end position="23"/>
    </location>
</feature>
<dbReference type="AlphaFoldDB" id="A0A9D2TG25"/>
<feature type="transmembrane region" description="Helical" evidence="6">
    <location>
        <begin position="29"/>
        <end position="51"/>
    </location>
</feature>
<feature type="transmembrane region" description="Helical" evidence="6">
    <location>
        <begin position="58"/>
        <end position="75"/>
    </location>
</feature>
<evidence type="ECO:0000313" key="8">
    <source>
        <dbReference type="Proteomes" id="UP000823863"/>
    </source>
</evidence>
<feature type="transmembrane region" description="Helical" evidence="6">
    <location>
        <begin position="247"/>
        <end position="272"/>
    </location>
</feature>
<feature type="transmembrane region" description="Helical" evidence="6">
    <location>
        <begin position="81"/>
        <end position="105"/>
    </location>
</feature>
<reference evidence="7" key="1">
    <citation type="journal article" date="2021" name="PeerJ">
        <title>Extensive microbial diversity within the chicken gut microbiome revealed by metagenomics and culture.</title>
        <authorList>
            <person name="Gilroy R."/>
            <person name="Ravi A."/>
            <person name="Getino M."/>
            <person name="Pursley I."/>
            <person name="Horton D.L."/>
            <person name="Alikhan N.F."/>
            <person name="Baker D."/>
            <person name="Gharbi K."/>
            <person name="Hall N."/>
            <person name="Watson M."/>
            <person name="Adriaenssens E.M."/>
            <person name="Foster-Nyarko E."/>
            <person name="Jarju S."/>
            <person name="Secka A."/>
            <person name="Antonio M."/>
            <person name="Oren A."/>
            <person name="Chaudhuri R.R."/>
            <person name="La Ragione R."/>
            <person name="Hildebrand F."/>
            <person name="Pallen M.J."/>
        </authorList>
    </citation>
    <scope>NUCLEOTIDE SEQUENCE</scope>
    <source>
        <strain evidence="7">CHK198-12963</strain>
    </source>
</reference>
<feature type="transmembrane region" description="Helical" evidence="6">
    <location>
        <begin position="112"/>
        <end position="131"/>
    </location>
</feature>
<evidence type="ECO:0000256" key="4">
    <source>
        <dbReference type="ARBA" id="ARBA00022989"/>
    </source>
</evidence>
<evidence type="ECO:0000313" key="7">
    <source>
        <dbReference type="EMBL" id="HJC67483.1"/>
    </source>
</evidence>
<evidence type="ECO:0000256" key="6">
    <source>
        <dbReference type="SAM" id="Phobius"/>
    </source>
</evidence>
<evidence type="ECO:0000256" key="3">
    <source>
        <dbReference type="ARBA" id="ARBA00022692"/>
    </source>
</evidence>
<keyword evidence="2" id="KW-1003">Cell membrane</keyword>
<keyword evidence="4 6" id="KW-1133">Transmembrane helix</keyword>
<evidence type="ECO:0000256" key="2">
    <source>
        <dbReference type="ARBA" id="ARBA00022475"/>
    </source>
</evidence>
<proteinExistence type="predicted"/>
<keyword evidence="5 6" id="KW-0472">Membrane</keyword>
<dbReference type="PANTHER" id="PTHR30482:SF1">
    <property type="entry name" value="BRANCHED-CHAIN AMINO ACID TRANSPORT PERMEASE PROTEIN LIVM-RELATED"/>
    <property type="match status" value="1"/>
</dbReference>
<dbReference type="PANTHER" id="PTHR30482">
    <property type="entry name" value="HIGH-AFFINITY BRANCHED-CHAIN AMINO ACID TRANSPORT SYSTEM PERMEASE"/>
    <property type="match status" value="1"/>
</dbReference>
<dbReference type="Proteomes" id="UP000823863">
    <property type="component" value="Unassembled WGS sequence"/>
</dbReference>
<dbReference type="CDD" id="cd06581">
    <property type="entry name" value="TM_PBP1_LivM_like"/>
    <property type="match status" value="1"/>
</dbReference>
<feature type="transmembrane region" description="Helical" evidence="6">
    <location>
        <begin position="157"/>
        <end position="175"/>
    </location>
</feature>
<accession>A0A9D2TG25</accession>
<comment type="subcellular location">
    <subcellularLocation>
        <location evidence="1">Cell membrane</location>
        <topology evidence="1">Multi-pass membrane protein</topology>
    </subcellularLocation>
</comment>
<dbReference type="GO" id="GO:0015658">
    <property type="term" value="F:branched-chain amino acid transmembrane transporter activity"/>
    <property type="evidence" value="ECO:0007669"/>
    <property type="project" value="InterPro"/>
</dbReference>
<sequence length="323" mass="34391">MNNKKILGGLAALVAIVVMVVLGNSMNSYYMTVINTAIIYFMAVLGIRLVLGMGGQMSFAAVAFMGFGAFITGQLCKTLGVPSLAALILGTIIGAGFSFLFGVILLRMKGPFFIFGTISLVNIMATIFQNFRPLSGGQDGLFGIPKLNIFGFEFSDLHSWFYLLLFFAVLCALIVQRISATSFGRSLMAVRDDDLAAAVLGVDVYFTKLVAFTIAGAMASLGGGLLAFHNGVVSASLFTFDVQLKFLIMAMLGGIQSTLGAALGTLIVQLMPEVLRPLMNYMNLVYGIGIVLLMIFMPMGITGMITTIRKKIRKGSGKGEAAA</sequence>
<name>A0A9D2TG25_9FIRM</name>
<feature type="transmembrane region" description="Helical" evidence="6">
    <location>
        <begin position="284"/>
        <end position="308"/>
    </location>
</feature>
<dbReference type="InterPro" id="IPR001851">
    <property type="entry name" value="ABC_transp_permease"/>
</dbReference>
<gene>
    <name evidence="7" type="ORF">H9931_12365</name>
</gene>
<comment type="caution">
    <text evidence="7">The sequence shown here is derived from an EMBL/GenBank/DDBJ whole genome shotgun (WGS) entry which is preliminary data.</text>
</comment>
<dbReference type="InterPro" id="IPR043428">
    <property type="entry name" value="LivM-like"/>
</dbReference>
<evidence type="ECO:0000256" key="5">
    <source>
        <dbReference type="ARBA" id="ARBA00023136"/>
    </source>
</evidence>